<evidence type="ECO:0000256" key="8">
    <source>
        <dbReference type="ARBA" id="ARBA00022801"/>
    </source>
</evidence>
<evidence type="ECO:0000259" key="16">
    <source>
        <dbReference type="PROSITE" id="PS50181"/>
    </source>
</evidence>
<dbReference type="InterPro" id="IPR003593">
    <property type="entry name" value="AAA+_ATPase"/>
</dbReference>
<dbReference type="GO" id="GO:0005745">
    <property type="term" value="C:m-AAA complex"/>
    <property type="evidence" value="ECO:0007669"/>
    <property type="project" value="TreeGrafter"/>
</dbReference>
<keyword evidence="12" id="KW-0482">Metalloprotease</keyword>
<dbReference type="STRING" id="218851.A0A2G5ESF0"/>
<dbReference type="SUPFAM" id="SSF52540">
    <property type="entry name" value="P-loop containing nucleoside triphosphate hydrolases"/>
    <property type="match status" value="1"/>
</dbReference>
<evidence type="ECO:0000256" key="3">
    <source>
        <dbReference type="ARBA" id="ARBA00010044"/>
    </source>
</evidence>
<keyword evidence="13" id="KW-0496">Mitochondrion</keyword>
<dbReference type="SMART" id="SM00382">
    <property type="entry name" value="AAA"/>
    <property type="match status" value="1"/>
</dbReference>
<keyword evidence="5" id="KW-0645">Protease</keyword>
<dbReference type="GO" id="GO:0004176">
    <property type="term" value="F:ATP-dependent peptidase activity"/>
    <property type="evidence" value="ECO:0007669"/>
    <property type="project" value="InterPro"/>
</dbReference>
<dbReference type="InterPro" id="IPR037219">
    <property type="entry name" value="Peptidase_M41-like"/>
</dbReference>
<comment type="similarity">
    <text evidence="4">In the N-terminal section; belongs to the AAA ATPase family.</text>
</comment>
<keyword evidence="6" id="KW-0479">Metal-binding</keyword>
<feature type="region of interest" description="Disordered" evidence="14">
    <location>
        <begin position="535"/>
        <end position="559"/>
    </location>
</feature>
<dbReference type="Pfam" id="PF17862">
    <property type="entry name" value="AAA_lid_3"/>
    <property type="match status" value="1"/>
</dbReference>
<dbReference type="InParanoid" id="A0A2G5ESF0"/>
<organism evidence="17 18">
    <name type="scientific">Aquilegia coerulea</name>
    <name type="common">Rocky mountain columbine</name>
    <dbReference type="NCBI Taxonomy" id="218851"/>
    <lineage>
        <taxon>Eukaryota</taxon>
        <taxon>Viridiplantae</taxon>
        <taxon>Streptophyta</taxon>
        <taxon>Embryophyta</taxon>
        <taxon>Tracheophyta</taxon>
        <taxon>Spermatophyta</taxon>
        <taxon>Magnoliopsida</taxon>
        <taxon>Ranunculales</taxon>
        <taxon>Ranunculaceae</taxon>
        <taxon>Thalictroideae</taxon>
        <taxon>Aquilegia</taxon>
    </lineage>
</organism>
<dbReference type="InterPro" id="IPR050928">
    <property type="entry name" value="ATP-dep_Zn_Metalloprotease"/>
</dbReference>
<sequence>MNFLEKVILCKEIMFLGHTALCVAFIAYIWRQVTIKNTERKEQFFELEKNTRKKVCFDDVAGCDEAKQEIIEIVEFLKNPKKYENFGAKIHKGVLLVGPPGTGKTLLAKAIAGESGVSFLSISGSDFVQYVGAGPSRMRSLFSEAKKCAPSVIFIDEIDAIGRARQEDGNYERGSTLNQLLVEMDGFGSTNGVVVLAGTNMPDMLDKALLGPGRFDFQISIDTPDIRGRDQIFRIHLKAVKLDPKATNLAQKLAVLTPGFTGADIAKVCNEAALIAARTDSEWVTMDHFESAMDRIFFGPEKPNKVISKQDRRTVAYHESGHTVTAWFLEHIEPVRKVTIVPRGSSTLGCTQCAPSENRIMTEKQFFDIACVTLGGRASEQVMLGEISTGSRDDLEKLTEMTYELVTRDGFSDKVGILSFPPGNKGSENLQPYSNNTRVAIDAEVKKWVQEAYDHTLQIIKDHEEHVDHIAKQLLEKEVLYEEDLIKVLGERPWKTRILCGLKKQNKIISKQDRRIVATSPSDFGSFYAKIRSSGHCGSQPQEDGESDEETPTDSTVSLPNDVLEEVLSRLPDCSVLSCTSASKTLRELIYS</sequence>
<keyword evidence="9" id="KW-0862">Zinc</keyword>
<comment type="cofactor">
    <cofactor evidence="1">
        <name>Zn(2+)</name>
        <dbReference type="ChEBI" id="CHEBI:29105"/>
    </cofactor>
</comment>
<dbReference type="InterPro" id="IPR041569">
    <property type="entry name" value="AAA_lid_3"/>
</dbReference>
<dbReference type="CDD" id="cd19501">
    <property type="entry name" value="RecA-like_FtsH"/>
    <property type="match status" value="1"/>
</dbReference>
<dbReference type="PROSITE" id="PS50181">
    <property type="entry name" value="FBOX"/>
    <property type="match status" value="1"/>
</dbReference>
<dbReference type="PANTHER" id="PTHR43655:SF2">
    <property type="entry name" value="AFG3 LIKE MATRIX AAA PEPTIDASE SUBUNIT 2, ISOFORM A"/>
    <property type="match status" value="1"/>
</dbReference>
<dbReference type="Pfam" id="PF00646">
    <property type="entry name" value="F-box"/>
    <property type="match status" value="1"/>
</dbReference>
<dbReference type="GO" id="GO:0004222">
    <property type="term" value="F:metalloendopeptidase activity"/>
    <property type="evidence" value="ECO:0007669"/>
    <property type="project" value="InterPro"/>
</dbReference>
<dbReference type="Gene3D" id="1.20.58.760">
    <property type="entry name" value="Peptidase M41"/>
    <property type="match status" value="1"/>
</dbReference>
<dbReference type="FunFam" id="1.10.8.60:FF:000019">
    <property type="entry name" value="AFG3-like AAA ATPase 2"/>
    <property type="match status" value="1"/>
</dbReference>
<evidence type="ECO:0000256" key="5">
    <source>
        <dbReference type="ARBA" id="ARBA00022670"/>
    </source>
</evidence>
<evidence type="ECO:0000256" key="15">
    <source>
        <dbReference type="SAM" id="Phobius"/>
    </source>
</evidence>
<keyword evidence="15" id="KW-0472">Membrane</keyword>
<dbReference type="InterPro" id="IPR000642">
    <property type="entry name" value="Peptidase_M41"/>
</dbReference>
<evidence type="ECO:0000256" key="13">
    <source>
        <dbReference type="ARBA" id="ARBA00023128"/>
    </source>
</evidence>
<dbReference type="EMBL" id="KZ305022">
    <property type="protein sequence ID" value="PIA58676.1"/>
    <property type="molecule type" value="Genomic_DNA"/>
</dbReference>
<reference evidence="17 18" key="1">
    <citation type="submission" date="2017-09" db="EMBL/GenBank/DDBJ databases">
        <title>WGS assembly of Aquilegia coerulea Goldsmith.</title>
        <authorList>
            <person name="Hodges S."/>
            <person name="Kramer E."/>
            <person name="Nordborg M."/>
            <person name="Tomkins J."/>
            <person name="Borevitz J."/>
            <person name="Derieg N."/>
            <person name="Yan J."/>
            <person name="Mihaltcheva S."/>
            <person name="Hayes R.D."/>
            <person name="Rokhsar D."/>
        </authorList>
    </citation>
    <scope>NUCLEOTIDE SEQUENCE [LARGE SCALE GENOMIC DNA]</scope>
    <source>
        <strain evidence="18">cv. Goldsmith</strain>
    </source>
</reference>
<dbReference type="InterPro" id="IPR027417">
    <property type="entry name" value="P-loop_NTPase"/>
</dbReference>
<evidence type="ECO:0000313" key="17">
    <source>
        <dbReference type="EMBL" id="PIA58676.1"/>
    </source>
</evidence>
<dbReference type="GO" id="GO:0009535">
    <property type="term" value="C:chloroplast thylakoid membrane"/>
    <property type="evidence" value="ECO:0007669"/>
    <property type="project" value="TreeGrafter"/>
</dbReference>
<comment type="similarity">
    <text evidence="3">In the C-terminal section; belongs to the peptidase M41 family.</text>
</comment>
<dbReference type="FunFam" id="3.40.50.300:FF:000001">
    <property type="entry name" value="ATP-dependent zinc metalloprotease FtsH"/>
    <property type="match status" value="1"/>
</dbReference>
<keyword evidence="7" id="KW-0547">Nucleotide-binding</keyword>
<accession>A0A2G5ESF0</accession>
<evidence type="ECO:0000313" key="18">
    <source>
        <dbReference type="Proteomes" id="UP000230069"/>
    </source>
</evidence>
<name>A0A2G5ESF0_AQUCA</name>
<evidence type="ECO:0000256" key="11">
    <source>
        <dbReference type="ARBA" id="ARBA00022946"/>
    </source>
</evidence>
<evidence type="ECO:0000256" key="6">
    <source>
        <dbReference type="ARBA" id="ARBA00022723"/>
    </source>
</evidence>
<evidence type="ECO:0000256" key="9">
    <source>
        <dbReference type="ARBA" id="ARBA00022833"/>
    </source>
</evidence>
<dbReference type="GO" id="GO:0034982">
    <property type="term" value="P:mitochondrial protein processing"/>
    <property type="evidence" value="ECO:0007669"/>
    <property type="project" value="TreeGrafter"/>
</dbReference>
<evidence type="ECO:0000256" key="10">
    <source>
        <dbReference type="ARBA" id="ARBA00022840"/>
    </source>
</evidence>
<comment type="subcellular location">
    <subcellularLocation>
        <location evidence="2">Mitochondrion</location>
    </subcellularLocation>
</comment>
<dbReference type="SUPFAM" id="SSF140990">
    <property type="entry name" value="FtsH protease domain-like"/>
    <property type="match status" value="1"/>
</dbReference>
<keyword evidence="11" id="KW-0809">Transit peptide</keyword>
<feature type="compositionally biased region" description="Acidic residues" evidence="14">
    <location>
        <begin position="543"/>
        <end position="552"/>
    </location>
</feature>
<feature type="transmembrane region" description="Helical" evidence="15">
    <location>
        <begin position="12"/>
        <end position="30"/>
    </location>
</feature>
<dbReference type="Pfam" id="PF01434">
    <property type="entry name" value="Peptidase_M41"/>
    <property type="match status" value="1"/>
</dbReference>
<evidence type="ECO:0000256" key="14">
    <source>
        <dbReference type="SAM" id="MobiDB-lite"/>
    </source>
</evidence>
<dbReference type="OrthoDB" id="1413014at2759"/>
<gene>
    <name evidence="17" type="ORF">AQUCO_00500549v1</name>
</gene>
<keyword evidence="15" id="KW-0812">Transmembrane</keyword>
<dbReference type="PANTHER" id="PTHR43655">
    <property type="entry name" value="ATP-DEPENDENT PROTEASE"/>
    <property type="match status" value="1"/>
</dbReference>
<dbReference type="InterPro" id="IPR001810">
    <property type="entry name" value="F-box_dom"/>
</dbReference>
<dbReference type="AlphaFoldDB" id="A0A2G5ESF0"/>
<dbReference type="InterPro" id="IPR003959">
    <property type="entry name" value="ATPase_AAA_core"/>
</dbReference>
<feature type="domain" description="F-box" evidence="16">
    <location>
        <begin position="553"/>
        <end position="592"/>
    </location>
</feature>
<dbReference type="SUPFAM" id="SSF81383">
    <property type="entry name" value="F-box domain"/>
    <property type="match status" value="1"/>
</dbReference>
<keyword evidence="18" id="KW-1185">Reference proteome</keyword>
<keyword evidence="10" id="KW-0067">ATP-binding</keyword>
<dbReference type="Pfam" id="PF00004">
    <property type="entry name" value="AAA"/>
    <property type="match status" value="1"/>
</dbReference>
<dbReference type="GO" id="GO:0046872">
    <property type="term" value="F:metal ion binding"/>
    <property type="evidence" value="ECO:0007669"/>
    <property type="project" value="UniProtKB-KW"/>
</dbReference>
<dbReference type="InterPro" id="IPR036047">
    <property type="entry name" value="F-box-like_dom_sf"/>
</dbReference>
<evidence type="ECO:0000256" key="7">
    <source>
        <dbReference type="ARBA" id="ARBA00022741"/>
    </source>
</evidence>
<keyword evidence="8" id="KW-0378">Hydrolase</keyword>
<feature type="non-terminal residue" evidence="17">
    <location>
        <position position="592"/>
    </location>
</feature>
<evidence type="ECO:0000256" key="1">
    <source>
        <dbReference type="ARBA" id="ARBA00001947"/>
    </source>
</evidence>
<keyword evidence="15" id="KW-1133">Transmembrane helix</keyword>
<dbReference type="Gene3D" id="3.40.50.300">
    <property type="entry name" value="P-loop containing nucleotide triphosphate hydrolases"/>
    <property type="match status" value="1"/>
</dbReference>
<evidence type="ECO:0000256" key="2">
    <source>
        <dbReference type="ARBA" id="ARBA00004173"/>
    </source>
</evidence>
<proteinExistence type="inferred from homology"/>
<evidence type="ECO:0000256" key="4">
    <source>
        <dbReference type="ARBA" id="ARBA00010550"/>
    </source>
</evidence>
<dbReference type="GO" id="GO:0005524">
    <property type="term" value="F:ATP binding"/>
    <property type="evidence" value="ECO:0007669"/>
    <property type="project" value="UniProtKB-KW"/>
</dbReference>
<dbReference type="Gene3D" id="1.10.8.60">
    <property type="match status" value="1"/>
</dbReference>
<protein>
    <recommendedName>
        <fullName evidence="16">F-box domain-containing protein</fullName>
    </recommendedName>
</protein>
<dbReference type="GO" id="GO:0016887">
    <property type="term" value="F:ATP hydrolysis activity"/>
    <property type="evidence" value="ECO:0007669"/>
    <property type="project" value="InterPro"/>
</dbReference>
<dbReference type="Proteomes" id="UP000230069">
    <property type="component" value="Unassembled WGS sequence"/>
</dbReference>
<evidence type="ECO:0000256" key="12">
    <source>
        <dbReference type="ARBA" id="ARBA00023049"/>
    </source>
</evidence>